<organism evidence="3 4">
    <name type="scientific">Mycobacterium aquaticum</name>
    <dbReference type="NCBI Taxonomy" id="1927124"/>
    <lineage>
        <taxon>Bacteria</taxon>
        <taxon>Bacillati</taxon>
        <taxon>Actinomycetota</taxon>
        <taxon>Actinomycetes</taxon>
        <taxon>Mycobacteriales</taxon>
        <taxon>Mycobacteriaceae</taxon>
        <taxon>Mycobacterium</taxon>
    </lineage>
</organism>
<dbReference type="InterPro" id="IPR007969">
    <property type="entry name" value="DUF732"/>
</dbReference>
<evidence type="ECO:0000259" key="2">
    <source>
        <dbReference type="Pfam" id="PF05305"/>
    </source>
</evidence>
<protein>
    <recommendedName>
        <fullName evidence="2">DUF732 domain-containing protein</fullName>
    </recommendedName>
</protein>
<dbReference type="Proteomes" id="UP000192448">
    <property type="component" value="Unassembled WGS sequence"/>
</dbReference>
<keyword evidence="4" id="KW-1185">Reference proteome</keyword>
<accession>A0A1X0ATS9</accession>
<feature type="chain" id="PRO_5013140165" description="DUF732 domain-containing protein" evidence="1">
    <location>
        <begin position="27"/>
        <end position="109"/>
    </location>
</feature>
<dbReference type="STRING" id="1927124.BST13_19610"/>
<evidence type="ECO:0000313" key="4">
    <source>
        <dbReference type="Proteomes" id="UP000192448"/>
    </source>
</evidence>
<reference evidence="3 4" key="1">
    <citation type="submission" date="2017-02" db="EMBL/GenBank/DDBJ databases">
        <title>The new phylogeny of genus Mycobacterium.</title>
        <authorList>
            <person name="Tortoli E."/>
            <person name="Trovato A."/>
            <person name="Cirillo D.M."/>
        </authorList>
    </citation>
    <scope>NUCLEOTIDE SEQUENCE [LARGE SCALE GENOMIC DNA]</scope>
    <source>
        <strain evidence="3 4">RW6</strain>
    </source>
</reference>
<evidence type="ECO:0000256" key="1">
    <source>
        <dbReference type="SAM" id="SignalP"/>
    </source>
</evidence>
<comment type="caution">
    <text evidence="3">The sequence shown here is derived from an EMBL/GenBank/DDBJ whole genome shotgun (WGS) entry which is preliminary data.</text>
</comment>
<sequence length="109" mass="11491">MSIMKTSIVPMMVVVAGIAFAPAAVADDQGYLDELSSTGLPVSDDNRDTLIQLGRQTCSTAREDPAMQTGDLAMQIAEARSAYPYGKAQLVVASALHNYCPELNVSPSA</sequence>
<gene>
    <name evidence="3" type="ORF">BST13_19610</name>
</gene>
<feature type="signal peptide" evidence="1">
    <location>
        <begin position="1"/>
        <end position="26"/>
    </location>
</feature>
<keyword evidence="1" id="KW-0732">Signal</keyword>
<proteinExistence type="predicted"/>
<name>A0A1X0ATS9_9MYCO</name>
<feature type="domain" description="DUF732" evidence="2">
    <location>
        <begin position="27"/>
        <end position="102"/>
    </location>
</feature>
<evidence type="ECO:0000313" key="3">
    <source>
        <dbReference type="EMBL" id="ORA33464.1"/>
    </source>
</evidence>
<dbReference type="EMBL" id="MVHF01000020">
    <property type="protein sequence ID" value="ORA33464.1"/>
    <property type="molecule type" value="Genomic_DNA"/>
</dbReference>
<dbReference type="AlphaFoldDB" id="A0A1X0ATS9"/>
<dbReference type="Pfam" id="PF05305">
    <property type="entry name" value="DUF732"/>
    <property type="match status" value="1"/>
</dbReference>